<dbReference type="EMBL" id="ML996088">
    <property type="protein sequence ID" value="KAF2151414.1"/>
    <property type="molecule type" value="Genomic_DNA"/>
</dbReference>
<organism evidence="2 3">
    <name type="scientific">Myriangium duriaei CBS 260.36</name>
    <dbReference type="NCBI Taxonomy" id="1168546"/>
    <lineage>
        <taxon>Eukaryota</taxon>
        <taxon>Fungi</taxon>
        <taxon>Dikarya</taxon>
        <taxon>Ascomycota</taxon>
        <taxon>Pezizomycotina</taxon>
        <taxon>Dothideomycetes</taxon>
        <taxon>Dothideomycetidae</taxon>
        <taxon>Myriangiales</taxon>
        <taxon>Myriangiaceae</taxon>
        <taxon>Myriangium</taxon>
    </lineage>
</organism>
<evidence type="ECO:0000313" key="2">
    <source>
        <dbReference type="EMBL" id="KAF2151414.1"/>
    </source>
</evidence>
<reference evidence="2" key="1">
    <citation type="journal article" date="2020" name="Stud. Mycol.">
        <title>101 Dothideomycetes genomes: a test case for predicting lifestyles and emergence of pathogens.</title>
        <authorList>
            <person name="Haridas S."/>
            <person name="Albert R."/>
            <person name="Binder M."/>
            <person name="Bloem J."/>
            <person name="Labutti K."/>
            <person name="Salamov A."/>
            <person name="Andreopoulos B."/>
            <person name="Baker S."/>
            <person name="Barry K."/>
            <person name="Bills G."/>
            <person name="Bluhm B."/>
            <person name="Cannon C."/>
            <person name="Castanera R."/>
            <person name="Culley D."/>
            <person name="Daum C."/>
            <person name="Ezra D."/>
            <person name="Gonzalez J."/>
            <person name="Henrissat B."/>
            <person name="Kuo A."/>
            <person name="Liang C."/>
            <person name="Lipzen A."/>
            <person name="Lutzoni F."/>
            <person name="Magnuson J."/>
            <person name="Mondo S."/>
            <person name="Nolan M."/>
            <person name="Ohm R."/>
            <person name="Pangilinan J."/>
            <person name="Park H.-J."/>
            <person name="Ramirez L."/>
            <person name="Alfaro M."/>
            <person name="Sun H."/>
            <person name="Tritt A."/>
            <person name="Yoshinaga Y."/>
            <person name="Zwiers L.-H."/>
            <person name="Turgeon B."/>
            <person name="Goodwin S."/>
            <person name="Spatafora J."/>
            <person name="Crous P."/>
            <person name="Grigoriev I."/>
        </authorList>
    </citation>
    <scope>NUCLEOTIDE SEQUENCE</scope>
    <source>
        <strain evidence="2">CBS 260.36</strain>
    </source>
</reference>
<feature type="region of interest" description="Disordered" evidence="1">
    <location>
        <begin position="1"/>
        <end position="23"/>
    </location>
</feature>
<comment type="caution">
    <text evidence="2">The sequence shown here is derived from an EMBL/GenBank/DDBJ whole genome shotgun (WGS) entry which is preliminary data.</text>
</comment>
<name>A0A9P4J2W6_9PEZI</name>
<evidence type="ECO:0000313" key="3">
    <source>
        <dbReference type="Proteomes" id="UP000799439"/>
    </source>
</evidence>
<dbReference type="AlphaFoldDB" id="A0A9P4J2W6"/>
<keyword evidence="3" id="KW-1185">Reference proteome</keyword>
<protein>
    <submittedName>
        <fullName evidence="2">Uncharacterized protein</fullName>
    </submittedName>
</protein>
<gene>
    <name evidence="2" type="ORF">K461DRAFT_280202</name>
</gene>
<accession>A0A9P4J2W6</accession>
<dbReference type="Proteomes" id="UP000799439">
    <property type="component" value="Unassembled WGS sequence"/>
</dbReference>
<evidence type="ECO:0000256" key="1">
    <source>
        <dbReference type="SAM" id="MobiDB-lite"/>
    </source>
</evidence>
<sequence length="406" mass="45222">MTTPATHEAAHGTSRGTTPPVTCLTAAPTTHLPLSSTIAPSTRPPITPATSPATPCAACQVTSQADPIATLHPVLHPSLHPTVRSRSPPPLLPLSSSILPATSQTGPAEMFGAIRSTLARAIRRVIRLPASEGPWSAVVGATHQQHTRESLKTREKLGLSRTLPRGPLLYQNVKALTCTYPFILQLASDIPVIEEKLPLPTMKKIEEIIGEYRVCYHHLFVEHRRLGGYYHRFSLRARMEISDECEAGLGIWNEYMAEEVELGTVRRLLDMVDGNLQLVADLQLDFQSDLQDGLHEESEYALKEIVNTLGVACDNIRAATYAMYHFWQGMAFVEAREEKLVIEYQHNAREERKDGRAIAEYHFARIWVESLPEYQERLEKGVPVQVIVQSVIWSWPDHLAVGEPTT</sequence>
<proteinExistence type="predicted"/>